<proteinExistence type="inferred from homology"/>
<dbReference type="SUPFAM" id="SSF46557">
    <property type="entry name" value="GreA transcript cleavage protein, N-terminal domain"/>
    <property type="match status" value="1"/>
</dbReference>
<organism evidence="11 12">
    <name type="scientific">Corynebacterium efficiens (strain DSM 44549 / YS-314 / AJ 12310 / JCM 11189 / NBRC 100395)</name>
    <dbReference type="NCBI Taxonomy" id="196164"/>
    <lineage>
        <taxon>Bacteria</taxon>
        <taxon>Bacillati</taxon>
        <taxon>Actinomycetota</taxon>
        <taxon>Actinomycetes</taxon>
        <taxon>Mycobacteriales</taxon>
        <taxon>Corynebacteriaceae</taxon>
        <taxon>Corynebacterium</taxon>
    </lineage>
</organism>
<keyword evidence="12" id="KW-1185">Reference proteome</keyword>
<dbReference type="GO" id="GO:0006354">
    <property type="term" value="P:DNA-templated transcription elongation"/>
    <property type="evidence" value="ECO:0007669"/>
    <property type="project" value="TreeGrafter"/>
</dbReference>
<dbReference type="SUPFAM" id="SSF54534">
    <property type="entry name" value="FKBP-like"/>
    <property type="match status" value="1"/>
</dbReference>
<evidence type="ECO:0000256" key="4">
    <source>
        <dbReference type="ARBA" id="ARBA00023125"/>
    </source>
</evidence>
<feature type="domain" description="Transcription elongation factor GreA/GreB C-terminal" evidence="9">
    <location>
        <begin position="127"/>
        <end position="203"/>
    </location>
</feature>
<sequence>MTSLVDFHARISECWPRFSRGLCHVRRRLPRWYISTVPGRVKTMASADKQYITPEMKAKLEEELNTLIARRPIVAAEINERREEGDLKENAGYDAAREMQDQEEARIKQISEVLANATTEREGIVEGVANVGSVVHVYYDGDESDKETFLIGTRAAATDNPDLETYSEQSPLGAAILGAHEGETREYTTPNGSAVSVTIVSAEPYNSEKAATPRGEN</sequence>
<accession>Q8FQR9</accession>
<name>Q8FQR9_COREF</name>
<dbReference type="FunFam" id="1.10.287.180:FF:000001">
    <property type="entry name" value="Transcription elongation factor GreA"/>
    <property type="match status" value="1"/>
</dbReference>
<evidence type="ECO:0000259" key="10">
    <source>
        <dbReference type="Pfam" id="PF03449"/>
    </source>
</evidence>
<keyword evidence="3 8" id="KW-0805">Transcription regulation</keyword>
<protein>
    <recommendedName>
        <fullName evidence="2 8">Transcription elongation factor GreA</fullName>
    </recommendedName>
    <alternativeName>
        <fullName evidence="7 8">Transcript cleavage factor GreA</fullName>
    </alternativeName>
</protein>
<dbReference type="PANTHER" id="PTHR30437">
    <property type="entry name" value="TRANSCRIPTION ELONGATION FACTOR GREA"/>
    <property type="match status" value="1"/>
</dbReference>
<comment type="similarity">
    <text evidence="1 8">Belongs to the GreA/GreB family.</text>
</comment>
<dbReference type="Gene3D" id="3.10.50.30">
    <property type="entry name" value="Transcription elongation factor, GreA/GreB, C-terminal domain"/>
    <property type="match status" value="1"/>
</dbReference>
<dbReference type="STRING" id="196164.gene:10741458"/>
<feature type="domain" description="Transcription elongation factor GreA/GreB N-terminal" evidence="10">
    <location>
        <begin position="51"/>
        <end position="118"/>
    </location>
</feature>
<dbReference type="PROSITE" id="PS00830">
    <property type="entry name" value="GREAB_2"/>
    <property type="match status" value="1"/>
</dbReference>
<dbReference type="Proteomes" id="UP000001409">
    <property type="component" value="Chromosome"/>
</dbReference>
<gene>
    <name evidence="8" type="primary">greA</name>
</gene>
<dbReference type="InterPro" id="IPR001437">
    <property type="entry name" value="Tscrpt_elong_fac_GreA/B_C"/>
</dbReference>
<dbReference type="eggNOG" id="COG0782">
    <property type="taxonomic scope" value="Bacteria"/>
</dbReference>
<evidence type="ECO:0000256" key="3">
    <source>
        <dbReference type="ARBA" id="ARBA00023015"/>
    </source>
</evidence>
<keyword evidence="4 8" id="KW-0238">DNA-binding</keyword>
<dbReference type="GO" id="GO:0032784">
    <property type="term" value="P:regulation of DNA-templated transcription elongation"/>
    <property type="evidence" value="ECO:0007669"/>
    <property type="project" value="UniProtKB-UniRule"/>
</dbReference>
<evidence type="ECO:0000313" key="11">
    <source>
        <dbReference type="EMBL" id="BAC17860.1"/>
    </source>
</evidence>
<comment type="function">
    <text evidence="6 8">Necessary for efficient RNA polymerase transcription elongation past template-encoded arresting sites. The arresting sites in DNA have the property of trapping a certain fraction of elongating RNA polymerases that pass through, resulting in locked ternary complexes. Cleavage of the nascent transcript by cleavage factors such as GreA or GreB allows the resumption of elongation from the new 3'terminus. GreA releases sequences of 2 to 3 nucleotides.</text>
</comment>
<evidence type="ECO:0000256" key="7">
    <source>
        <dbReference type="ARBA" id="ARBA00030776"/>
    </source>
</evidence>
<keyword evidence="5 8" id="KW-0804">Transcription</keyword>
<evidence type="ECO:0000256" key="2">
    <source>
        <dbReference type="ARBA" id="ARBA00013729"/>
    </source>
</evidence>
<evidence type="ECO:0000256" key="1">
    <source>
        <dbReference type="ARBA" id="ARBA00008213"/>
    </source>
</evidence>
<dbReference type="PANTHER" id="PTHR30437:SF4">
    <property type="entry name" value="TRANSCRIPTION ELONGATION FACTOR GREA"/>
    <property type="match status" value="1"/>
</dbReference>
<evidence type="ECO:0000256" key="5">
    <source>
        <dbReference type="ARBA" id="ARBA00023163"/>
    </source>
</evidence>
<evidence type="ECO:0000313" key="12">
    <source>
        <dbReference type="Proteomes" id="UP000001409"/>
    </source>
</evidence>
<dbReference type="KEGG" id="cef:CE1050"/>
<dbReference type="PROSITE" id="PS00829">
    <property type="entry name" value="GREAB_1"/>
    <property type="match status" value="1"/>
</dbReference>
<dbReference type="HOGENOM" id="CLU_101379_0_0_11"/>
<evidence type="ECO:0000256" key="8">
    <source>
        <dbReference type="HAMAP-Rule" id="MF_00105"/>
    </source>
</evidence>
<dbReference type="InterPro" id="IPR023459">
    <property type="entry name" value="Tscrpt_elong_fac_GreA/B_fam"/>
</dbReference>
<dbReference type="GO" id="GO:0070063">
    <property type="term" value="F:RNA polymerase binding"/>
    <property type="evidence" value="ECO:0007669"/>
    <property type="project" value="InterPro"/>
</dbReference>
<dbReference type="InterPro" id="IPR018151">
    <property type="entry name" value="TF_GreA/GreB_CS"/>
</dbReference>
<dbReference type="InterPro" id="IPR036953">
    <property type="entry name" value="GreA/GreB_C_sf"/>
</dbReference>
<dbReference type="EMBL" id="BA000035">
    <property type="protein sequence ID" value="BAC17860.1"/>
    <property type="molecule type" value="Genomic_DNA"/>
</dbReference>
<dbReference type="Gene3D" id="1.10.287.180">
    <property type="entry name" value="Transcription elongation factor, GreA/GreB, N-terminal domain"/>
    <property type="match status" value="1"/>
</dbReference>
<dbReference type="AlphaFoldDB" id="Q8FQR9"/>
<dbReference type="GO" id="GO:0003677">
    <property type="term" value="F:DNA binding"/>
    <property type="evidence" value="ECO:0007669"/>
    <property type="project" value="UniProtKB-UniRule"/>
</dbReference>
<dbReference type="GO" id="GO:0003746">
    <property type="term" value="F:translation elongation factor activity"/>
    <property type="evidence" value="ECO:0007669"/>
    <property type="project" value="UniProtKB-KW"/>
</dbReference>
<dbReference type="Pfam" id="PF01272">
    <property type="entry name" value="GreA_GreB"/>
    <property type="match status" value="1"/>
</dbReference>
<dbReference type="NCBIfam" id="NF001262">
    <property type="entry name" value="PRK00226.1-3"/>
    <property type="match status" value="1"/>
</dbReference>
<evidence type="ECO:0000259" key="9">
    <source>
        <dbReference type="Pfam" id="PF01272"/>
    </source>
</evidence>
<keyword evidence="11" id="KW-0251">Elongation factor</keyword>
<dbReference type="HAMAP" id="MF_00105">
    <property type="entry name" value="GreA_GreB"/>
    <property type="match status" value="1"/>
</dbReference>
<dbReference type="InterPro" id="IPR022691">
    <property type="entry name" value="Tscrpt_elong_fac_GreA/B_N"/>
</dbReference>
<keyword evidence="11" id="KW-0648">Protein biosynthesis</keyword>
<dbReference type="InterPro" id="IPR036805">
    <property type="entry name" value="Tscrpt_elong_fac_GreA/B_N_sf"/>
</dbReference>
<evidence type="ECO:0000256" key="6">
    <source>
        <dbReference type="ARBA" id="ARBA00024916"/>
    </source>
</evidence>
<dbReference type="InterPro" id="IPR028624">
    <property type="entry name" value="Tscrpt_elong_fac_GreA/B"/>
</dbReference>
<reference evidence="11 12" key="1">
    <citation type="journal article" date="2003" name="Genome Res.">
        <title>Comparative complete genome sequence analysis of the amino acid replacements responsible for the thermostability of Corynebacterium efficiens.</title>
        <authorList>
            <person name="Nishio Y."/>
            <person name="Nakamura Y."/>
            <person name="Kawarabayasi Y."/>
            <person name="Usuda Y."/>
            <person name="Kimura E."/>
            <person name="Sugimoto S."/>
            <person name="Matsui K."/>
            <person name="Yamagishi A."/>
            <person name="Kikuchi H."/>
            <person name="Ikeo K."/>
            <person name="Gojobori T."/>
        </authorList>
    </citation>
    <scope>NUCLEOTIDE SEQUENCE [LARGE SCALE GENOMIC DNA]</scope>
    <source>
        <strain evidence="12">DSM 44549 / YS-314 / AJ 12310 / JCM 11189 / NBRC 100395</strain>
    </source>
</reference>
<dbReference type="Pfam" id="PF03449">
    <property type="entry name" value="GreA_GreB_N"/>
    <property type="match status" value="1"/>
</dbReference>